<evidence type="ECO:0000313" key="5">
    <source>
        <dbReference type="Proteomes" id="UP000507962"/>
    </source>
</evidence>
<evidence type="ECO:0000256" key="3">
    <source>
        <dbReference type="SAM" id="Phobius"/>
    </source>
</evidence>
<feature type="coiled-coil region" evidence="1">
    <location>
        <begin position="174"/>
        <end position="250"/>
    </location>
</feature>
<evidence type="ECO:0000256" key="1">
    <source>
        <dbReference type="SAM" id="Coils"/>
    </source>
</evidence>
<dbReference type="EMBL" id="CAADHO010000003">
    <property type="protein sequence ID" value="VFQ44355.1"/>
    <property type="molecule type" value="Genomic_DNA"/>
</dbReference>
<keyword evidence="5" id="KW-1185">Reference proteome</keyword>
<dbReference type="AlphaFoldDB" id="A0A4U8YKG5"/>
<dbReference type="Proteomes" id="UP000507962">
    <property type="component" value="Unassembled WGS sequence"/>
</dbReference>
<name>A0A4U8YKG5_9BACT</name>
<sequence>MKYLPFKQIVFSLMLPALMYVWFVPLCEKGVAAYHRPRMVQVLLHSDRSLLEGEVGVKAVVRDNLGRYVETHLSLALFSSRTITVRTGGGELVFPVSEIQSSPLDDRQVVAAENYRLLERGLNLEIALFTGPDAPLSVMALALFSAVALLALYRVYRKQVRYSSLERIDREQAIASLEHGQRAAQEELDTLSARQESLQGALEQARTALVESAESQTGMEEEIEILETLIEENEEQLIAQKGEIDRLTRHMADQQRPVKEKKSGKRAHREKERIARRLSTLYKHLNVHDRAIQGFLALDESMRLKCEELIHQLNEDPAGVPVKRKVFGGKGLDTFLEAEFAYKGRLYFMRLPGGKAEVVAIGTKNTQATELGYLHRISSGMKSA</sequence>
<evidence type="ECO:0000313" key="4">
    <source>
        <dbReference type="EMBL" id="VFQ44355.1"/>
    </source>
</evidence>
<feature type="transmembrane region" description="Helical" evidence="3">
    <location>
        <begin position="136"/>
        <end position="156"/>
    </location>
</feature>
<feature type="transmembrane region" description="Helical" evidence="3">
    <location>
        <begin position="9"/>
        <end position="26"/>
    </location>
</feature>
<dbReference type="RefSeq" id="WP_180139688.1">
    <property type="nucleotide sequence ID" value="NZ_CAADHO010000003.1"/>
</dbReference>
<accession>A0A4U8YKG5</accession>
<gene>
    <name evidence="4" type="ORF">MSL71_20020</name>
</gene>
<organism evidence="4 5">
    <name type="scientific">Desulfoluna butyratoxydans</name>
    <dbReference type="NCBI Taxonomy" id="231438"/>
    <lineage>
        <taxon>Bacteria</taxon>
        <taxon>Pseudomonadati</taxon>
        <taxon>Thermodesulfobacteriota</taxon>
        <taxon>Desulfobacteria</taxon>
        <taxon>Desulfobacterales</taxon>
        <taxon>Desulfolunaceae</taxon>
        <taxon>Desulfoluna</taxon>
    </lineage>
</organism>
<reference evidence="4 5" key="1">
    <citation type="submission" date="2019-03" db="EMBL/GenBank/DDBJ databases">
        <authorList>
            <person name="Nijsse B."/>
        </authorList>
    </citation>
    <scope>NUCLEOTIDE SEQUENCE [LARGE SCALE GENOMIC DNA]</scope>
    <source>
        <strain evidence="4">Desulfoluna butyratoxydans MSL71</strain>
    </source>
</reference>
<evidence type="ECO:0000256" key="2">
    <source>
        <dbReference type="SAM" id="MobiDB-lite"/>
    </source>
</evidence>
<keyword evidence="1" id="KW-0175">Coiled coil</keyword>
<keyword evidence="3" id="KW-0812">Transmembrane</keyword>
<feature type="region of interest" description="Disordered" evidence="2">
    <location>
        <begin position="252"/>
        <end position="271"/>
    </location>
</feature>
<proteinExistence type="predicted"/>
<keyword evidence="3" id="KW-1133">Transmembrane helix</keyword>
<feature type="compositionally biased region" description="Basic and acidic residues" evidence="2">
    <location>
        <begin position="252"/>
        <end position="261"/>
    </location>
</feature>
<keyword evidence="3" id="KW-0472">Membrane</keyword>
<protein>
    <submittedName>
        <fullName evidence="4">Uncharacterized protein</fullName>
    </submittedName>
</protein>